<organism evidence="2 3">
    <name type="scientific">Bugula neritina</name>
    <name type="common">Brown bryozoan</name>
    <name type="synonym">Sertularia neritina</name>
    <dbReference type="NCBI Taxonomy" id="10212"/>
    <lineage>
        <taxon>Eukaryota</taxon>
        <taxon>Metazoa</taxon>
        <taxon>Spiralia</taxon>
        <taxon>Lophotrochozoa</taxon>
        <taxon>Bryozoa</taxon>
        <taxon>Gymnolaemata</taxon>
        <taxon>Cheilostomatida</taxon>
        <taxon>Flustrina</taxon>
        <taxon>Buguloidea</taxon>
        <taxon>Bugulidae</taxon>
        <taxon>Bugula</taxon>
    </lineage>
</organism>
<evidence type="ECO:0000313" key="3">
    <source>
        <dbReference type="Proteomes" id="UP000593567"/>
    </source>
</evidence>
<protein>
    <submittedName>
        <fullName evidence="2">Uncharacterized protein</fullName>
    </submittedName>
</protein>
<reference evidence="2" key="1">
    <citation type="submission" date="2020-06" db="EMBL/GenBank/DDBJ databases">
        <title>Draft genome of Bugula neritina, a colonial animal packing powerful symbionts and potential medicines.</title>
        <authorList>
            <person name="Rayko M."/>
        </authorList>
    </citation>
    <scope>NUCLEOTIDE SEQUENCE [LARGE SCALE GENOMIC DNA]</scope>
    <source>
        <strain evidence="2">Kwan_BN1</strain>
    </source>
</reference>
<gene>
    <name evidence="2" type="ORF">EB796_015541</name>
</gene>
<comment type="caution">
    <text evidence="2">The sequence shown here is derived from an EMBL/GenBank/DDBJ whole genome shotgun (WGS) entry which is preliminary data.</text>
</comment>
<keyword evidence="3" id="KW-1185">Reference proteome</keyword>
<dbReference type="AlphaFoldDB" id="A0A7J7JIK9"/>
<feature type="compositionally biased region" description="Basic and acidic residues" evidence="1">
    <location>
        <begin position="10"/>
        <end position="25"/>
    </location>
</feature>
<dbReference type="EMBL" id="VXIV02002338">
    <property type="protein sequence ID" value="KAF6026152.1"/>
    <property type="molecule type" value="Genomic_DNA"/>
</dbReference>
<evidence type="ECO:0000256" key="1">
    <source>
        <dbReference type="SAM" id="MobiDB-lite"/>
    </source>
</evidence>
<feature type="region of interest" description="Disordered" evidence="1">
    <location>
        <begin position="1"/>
        <end position="31"/>
    </location>
</feature>
<proteinExistence type="predicted"/>
<sequence>MNNRLASAKSSKEEVNESSNQREENDSSSVNCCQQSSKCIQQIPPPSFRQHTGVELSANDAALSLLPAAEVTNRKLTNKHDISPADKWTKVKTNPCQRLTRSKSLPNQTTLVEDAHDESFFSLPVVRNKRPVSCLMISSDTKLSQSLDSFYSSSSRVLCSPTRNGAFFDADLDRLYNDIIQSANGKLSAPPSPALISIPEENPDAIVEDSDVTESLPSKELFSFKVPTASRRQSLSKKSELETVLECGSDVEESGEAIHSVVGSGEGHRVDSQIAETCGYHDLHTFIGTAFDVCRPSKMCFLCMFI</sequence>
<name>A0A7J7JIK9_BUGNE</name>
<accession>A0A7J7JIK9</accession>
<dbReference type="Proteomes" id="UP000593567">
    <property type="component" value="Unassembled WGS sequence"/>
</dbReference>
<evidence type="ECO:0000313" key="2">
    <source>
        <dbReference type="EMBL" id="KAF6026152.1"/>
    </source>
</evidence>